<dbReference type="EMBL" id="FNBI01000003">
    <property type="protein sequence ID" value="SDF42328.1"/>
    <property type="molecule type" value="Genomic_DNA"/>
</dbReference>
<keyword evidence="1" id="KW-0472">Membrane</keyword>
<proteinExistence type="predicted"/>
<dbReference type="Proteomes" id="UP000323502">
    <property type="component" value="Unassembled WGS sequence"/>
</dbReference>
<evidence type="ECO:0000313" key="3">
    <source>
        <dbReference type="EMBL" id="SDF42328.1"/>
    </source>
</evidence>
<dbReference type="RefSeq" id="WP_160146758.1">
    <property type="nucleotide sequence ID" value="NZ_CP178397.1"/>
</dbReference>
<keyword evidence="4" id="KW-1185">Reference proteome</keyword>
<organism evidence="3 4">
    <name type="scientific">Sphingomonas carotinifaciens</name>
    <dbReference type="NCBI Taxonomy" id="1166323"/>
    <lineage>
        <taxon>Bacteria</taxon>
        <taxon>Pseudomonadati</taxon>
        <taxon>Pseudomonadota</taxon>
        <taxon>Alphaproteobacteria</taxon>
        <taxon>Sphingomonadales</taxon>
        <taxon>Sphingomonadaceae</taxon>
        <taxon>Sphingomonas</taxon>
    </lineage>
</organism>
<feature type="transmembrane region" description="Helical" evidence="1">
    <location>
        <begin position="12"/>
        <end position="36"/>
    </location>
</feature>
<dbReference type="Proteomes" id="UP000436801">
    <property type="component" value="Unassembled WGS sequence"/>
</dbReference>
<evidence type="ECO:0000313" key="5">
    <source>
        <dbReference type="Proteomes" id="UP000436801"/>
    </source>
</evidence>
<sequence>MTLGPASIPLVLFFPLLFAGIVLVAWLSRGLIFRLLRWHYWRSRR</sequence>
<name>A0A1G7KYJ9_9SPHN</name>
<accession>A0A1G7KYJ9</accession>
<gene>
    <name evidence="2" type="ORF">GQR91_07580</name>
    <name evidence="3" type="ORF">SAMN05216557_103308</name>
</gene>
<dbReference type="AlphaFoldDB" id="A0A1G7KYJ9"/>
<reference evidence="2 5" key="2">
    <citation type="submission" date="2019-12" db="EMBL/GenBank/DDBJ databases">
        <authorList>
            <person name="Zheng J."/>
        </authorList>
    </citation>
    <scope>NUCLEOTIDE SEQUENCE [LARGE SCALE GENOMIC DNA]</scope>
    <source>
        <strain evidence="2 5">DSM 27347</strain>
    </source>
</reference>
<keyword evidence="1" id="KW-0812">Transmembrane</keyword>
<keyword evidence="1" id="KW-1133">Transmembrane helix</keyword>
<evidence type="ECO:0000256" key="1">
    <source>
        <dbReference type="SAM" id="Phobius"/>
    </source>
</evidence>
<reference evidence="3 4" key="1">
    <citation type="submission" date="2016-10" db="EMBL/GenBank/DDBJ databases">
        <authorList>
            <person name="Varghese N."/>
            <person name="Submissions S."/>
        </authorList>
    </citation>
    <scope>NUCLEOTIDE SEQUENCE [LARGE SCALE GENOMIC DNA]</scope>
    <source>
        <strain evidence="3 4">S7-754</strain>
    </source>
</reference>
<evidence type="ECO:0000313" key="2">
    <source>
        <dbReference type="EMBL" id="MWC43516.1"/>
    </source>
</evidence>
<protein>
    <submittedName>
        <fullName evidence="3">Uncharacterized protein</fullName>
    </submittedName>
</protein>
<dbReference type="EMBL" id="WSUT01000005">
    <property type="protein sequence ID" value="MWC43516.1"/>
    <property type="molecule type" value="Genomic_DNA"/>
</dbReference>
<evidence type="ECO:0000313" key="4">
    <source>
        <dbReference type="Proteomes" id="UP000323502"/>
    </source>
</evidence>